<dbReference type="EMBL" id="JALJOU010000026">
    <property type="protein sequence ID" value="KAK9836146.1"/>
    <property type="molecule type" value="Genomic_DNA"/>
</dbReference>
<comment type="function">
    <text evidence="11">The coatomer is a cytosolic protein complex that binds to dilysine motifs and reversibly associates with Golgi non-clathrin-coated vesicles, which further mediate biosynthetic protein transport from the ER, via the Golgi up to the trans Golgi network. Coatomer complex is required for budding from Golgi membranes, and is essential for the retrograde Golgi-to-ER transport of dilysine-tagged proteins. The zeta subunit may be involved in regulating the coat assembly and, hence, the rate of biosynthetic protein transport due to its association-dissociation properties with the coatomer complex.</text>
</comment>
<evidence type="ECO:0000256" key="11">
    <source>
        <dbReference type="ARBA" id="ARBA00045555"/>
    </source>
</evidence>
<keyword evidence="10 12" id="KW-0968">Cytoplasmic vesicle</keyword>
<feature type="domain" description="AP complex mu/sigma subunit" evidence="13">
    <location>
        <begin position="10"/>
        <end position="152"/>
    </location>
</feature>
<dbReference type="GO" id="GO:0030126">
    <property type="term" value="C:COPI vesicle coat"/>
    <property type="evidence" value="ECO:0007669"/>
    <property type="project" value="UniProtKB-UniRule"/>
</dbReference>
<evidence type="ECO:0000256" key="1">
    <source>
        <dbReference type="ARBA" id="ARBA00004255"/>
    </source>
</evidence>
<gene>
    <name evidence="14" type="ORF">WJX81_004488</name>
</gene>
<evidence type="ECO:0000256" key="7">
    <source>
        <dbReference type="ARBA" id="ARBA00022927"/>
    </source>
</evidence>
<evidence type="ECO:0000256" key="3">
    <source>
        <dbReference type="ARBA" id="ARBA00011775"/>
    </source>
</evidence>
<accession>A0AAW1RQU9</accession>
<keyword evidence="4 12" id="KW-0813">Transport</keyword>
<keyword evidence="9 12" id="KW-0472">Membrane</keyword>
<dbReference type="GO" id="GO:0006891">
    <property type="term" value="P:intra-Golgi vesicle-mediated transport"/>
    <property type="evidence" value="ECO:0007669"/>
    <property type="project" value="TreeGrafter"/>
</dbReference>
<evidence type="ECO:0000256" key="9">
    <source>
        <dbReference type="ARBA" id="ARBA00023136"/>
    </source>
</evidence>
<evidence type="ECO:0000256" key="2">
    <source>
        <dbReference type="ARBA" id="ARBA00006972"/>
    </source>
</evidence>
<dbReference type="Gene3D" id="3.30.450.60">
    <property type="match status" value="1"/>
</dbReference>
<proteinExistence type="inferred from homology"/>
<evidence type="ECO:0000256" key="5">
    <source>
        <dbReference type="ARBA" id="ARBA00022490"/>
    </source>
</evidence>
<dbReference type="GO" id="GO:0006890">
    <property type="term" value="P:retrograde vesicle-mediated transport, Golgi to endoplasmic reticulum"/>
    <property type="evidence" value="ECO:0007669"/>
    <property type="project" value="UniProtKB-UniRule"/>
</dbReference>
<keyword evidence="15" id="KW-1185">Reference proteome</keyword>
<keyword evidence="6 12" id="KW-0931">ER-Golgi transport</keyword>
<dbReference type="InterPro" id="IPR022775">
    <property type="entry name" value="AP_mu_sigma_su"/>
</dbReference>
<dbReference type="PANTHER" id="PTHR11043:SF0">
    <property type="entry name" value="COATOMER SUBUNIT ZETA"/>
    <property type="match status" value="1"/>
</dbReference>
<dbReference type="Proteomes" id="UP001445335">
    <property type="component" value="Unassembled WGS sequence"/>
</dbReference>
<comment type="caution">
    <text evidence="14">The sequence shown here is derived from an EMBL/GenBank/DDBJ whole genome shotgun (WGS) entry which is preliminary data.</text>
</comment>
<protein>
    <recommendedName>
        <fullName evidence="12">Coatomer subunit zeta</fullName>
    </recommendedName>
</protein>
<dbReference type="GO" id="GO:0000139">
    <property type="term" value="C:Golgi membrane"/>
    <property type="evidence" value="ECO:0007669"/>
    <property type="project" value="UniProtKB-SubCell"/>
</dbReference>
<evidence type="ECO:0000313" key="15">
    <source>
        <dbReference type="Proteomes" id="UP001445335"/>
    </source>
</evidence>
<comment type="subunit">
    <text evidence="3 12">Oligomeric complex that consists of at least the alpha, beta, beta', gamma, delta, epsilon and zeta subunits.</text>
</comment>
<evidence type="ECO:0000256" key="8">
    <source>
        <dbReference type="ARBA" id="ARBA00023034"/>
    </source>
</evidence>
<comment type="subcellular location">
    <subcellularLocation>
        <location evidence="12">Cytoplasm</location>
    </subcellularLocation>
    <subcellularLocation>
        <location evidence="1 12">Golgi apparatus membrane</location>
        <topology evidence="1 12">Peripheral membrane protein</topology>
        <orientation evidence="1 12">Cytoplasmic side</orientation>
    </subcellularLocation>
    <subcellularLocation>
        <location evidence="12">Cytoplasmic vesicle</location>
        <location evidence="12">COPI-coated vesicle membrane</location>
        <topology evidence="12">Peripheral membrane protein</topology>
        <orientation evidence="12">Cytoplasmic side</orientation>
    </subcellularLocation>
</comment>
<keyword evidence="5 12" id="KW-0963">Cytoplasm</keyword>
<reference evidence="14 15" key="1">
    <citation type="journal article" date="2024" name="Nat. Commun.">
        <title>Phylogenomics reveals the evolutionary origins of lichenization in chlorophyte algae.</title>
        <authorList>
            <person name="Puginier C."/>
            <person name="Libourel C."/>
            <person name="Otte J."/>
            <person name="Skaloud P."/>
            <person name="Haon M."/>
            <person name="Grisel S."/>
            <person name="Petersen M."/>
            <person name="Berrin J.G."/>
            <person name="Delaux P.M."/>
            <person name="Dal Grande F."/>
            <person name="Keller J."/>
        </authorList>
    </citation>
    <scope>NUCLEOTIDE SEQUENCE [LARGE SCALE GENOMIC DNA]</scope>
    <source>
        <strain evidence="14 15">SAG 245.80</strain>
    </source>
</reference>
<evidence type="ECO:0000259" key="13">
    <source>
        <dbReference type="Pfam" id="PF01217"/>
    </source>
</evidence>
<evidence type="ECO:0000256" key="6">
    <source>
        <dbReference type="ARBA" id="ARBA00022892"/>
    </source>
</evidence>
<evidence type="ECO:0000256" key="12">
    <source>
        <dbReference type="RuleBase" id="RU366053"/>
    </source>
</evidence>
<dbReference type="AlphaFoldDB" id="A0AAW1RQU9"/>
<evidence type="ECO:0000313" key="14">
    <source>
        <dbReference type="EMBL" id="KAK9836146.1"/>
    </source>
</evidence>
<dbReference type="CDD" id="cd14829">
    <property type="entry name" value="Zeta-COP"/>
    <property type="match status" value="1"/>
</dbReference>
<dbReference type="Pfam" id="PF01217">
    <property type="entry name" value="Clat_adaptor_s"/>
    <property type="match status" value="1"/>
</dbReference>
<keyword evidence="7 12" id="KW-0653">Protein transport</keyword>
<keyword evidence="8 12" id="KW-0333">Golgi apparatus</keyword>
<dbReference type="FunFam" id="3.30.450.60:FF:000014">
    <property type="entry name" value="Coatomer subunit zeta-2"/>
    <property type="match status" value="1"/>
</dbReference>
<dbReference type="PANTHER" id="PTHR11043">
    <property type="entry name" value="ZETA-COAT PROTEIN"/>
    <property type="match status" value="1"/>
</dbReference>
<comment type="similarity">
    <text evidence="2 12">Belongs to the adaptor complexes small subunit family.</text>
</comment>
<evidence type="ECO:0000256" key="4">
    <source>
        <dbReference type="ARBA" id="ARBA00022448"/>
    </source>
</evidence>
<dbReference type="SUPFAM" id="SSF64356">
    <property type="entry name" value="SNARE-like"/>
    <property type="match status" value="1"/>
</dbReference>
<dbReference type="GO" id="GO:0006886">
    <property type="term" value="P:intracellular protein transport"/>
    <property type="evidence" value="ECO:0007669"/>
    <property type="project" value="TreeGrafter"/>
</dbReference>
<evidence type="ECO:0000256" key="10">
    <source>
        <dbReference type="ARBA" id="ARBA00023329"/>
    </source>
</evidence>
<dbReference type="InterPro" id="IPR011012">
    <property type="entry name" value="Longin-like_dom_sf"/>
</dbReference>
<organism evidence="14 15">
    <name type="scientific">Elliptochloris bilobata</name>
    <dbReference type="NCBI Taxonomy" id="381761"/>
    <lineage>
        <taxon>Eukaryota</taxon>
        <taxon>Viridiplantae</taxon>
        <taxon>Chlorophyta</taxon>
        <taxon>core chlorophytes</taxon>
        <taxon>Trebouxiophyceae</taxon>
        <taxon>Trebouxiophyceae incertae sedis</taxon>
        <taxon>Elliptochloris clade</taxon>
        <taxon>Elliptochloris</taxon>
    </lineage>
</organism>
<sequence>MDVDPTVPVVKSMLLLDSEGKRIAVKYYAPEWATVTAQANYERSVFSKTSRTNARLEAEITTFSDVIVVYKFLGDLMFYVTGSQDENELILYQVLQGFYESISLLLRGAVEKKTVLENLDLVLLAMDETVDGGLILETDPSTIASRVAMRGADADVPLAEQLRNQTFSKALATAKEQIARSLLK</sequence>
<dbReference type="InterPro" id="IPR039652">
    <property type="entry name" value="Coatomer_zeta"/>
</dbReference>
<name>A0AAW1RQU9_9CHLO</name>